<keyword evidence="2" id="KW-0732">Signal</keyword>
<organism evidence="3 4">
    <name type="scientific">Phytomonospora endophytica</name>
    <dbReference type="NCBI Taxonomy" id="714109"/>
    <lineage>
        <taxon>Bacteria</taxon>
        <taxon>Bacillati</taxon>
        <taxon>Actinomycetota</taxon>
        <taxon>Actinomycetes</taxon>
        <taxon>Micromonosporales</taxon>
        <taxon>Micromonosporaceae</taxon>
        <taxon>Phytomonospora</taxon>
    </lineage>
</organism>
<evidence type="ECO:0008006" key="5">
    <source>
        <dbReference type="Google" id="ProtNLM"/>
    </source>
</evidence>
<comment type="caution">
    <text evidence="3">The sequence shown here is derived from an EMBL/GenBank/DDBJ whole genome shotgun (WGS) entry which is preliminary data.</text>
</comment>
<proteinExistence type="predicted"/>
<feature type="chain" id="PRO_5032804051" description="DUF11 domain-containing protein" evidence="2">
    <location>
        <begin position="33"/>
        <end position="490"/>
    </location>
</feature>
<evidence type="ECO:0000256" key="1">
    <source>
        <dbReference type="SAM" id="MobiDB-lite"/>
    </source>
</evidence>
<name>A0A841FV86_9ACTN</name>
<evidence type="ECO:0000256" key="2">
    <source>
        <dbReference type="SAM" id="SignalP"/>
    </source>
</evidence>
<gene>
    <name evidence="3" type="ORF">HNR73_005328</name>
</gene>
<keyword evidence="4" id="KW-1185">Reference proteome</keyword>
<dbReference type="RefSeq" id="WP_184790268.1">
    <property type="nucleotide sequence ID" value="NZ_BONT01000093.1"/>
</dbReference>
<protein>
    <recommendedName>
        <fullName evidence="5">DUF11 domain-containing protein</fullName>
    </recommendedName>
</protein>
<sequence>MPSSALPRALRAAAAFTFGAAAAFVLPTPASAADIWPQLDVPDTAFLAPGETGPSFAVRLIAIDGEADTIASATLSVDLSAFAGKVRFESPACAEESPAIYRCELTDTPWTPDGTELLTATLTADADTPADSSGRVEYTFSSPETEQTQTATRLTVGASLNLTSGGDIALSAAPGEGFPLPLSVANTGTGAVSGAVVTLNSEYSTPFTSRPANCEFTVDANHFHRTRCHFAGTLQPGADYTLSTPLTLALRPDTRAPGFAAVVHRWYTAADHAAENPDAGLDWVPGDGPAVSLVPTVAANAGAHEEPEHGDNDGIAAITVTGENGYDLTAVGGSATATPGTTVDAVVGVTNLGPATLSAGRSWQRPIDLGFTLPAGTTLLAVPDGCRAKGVDPTVNRPRYRCDPGYDLFAGATTTWTFRLRVNTVIPGASGAVRILDPRVSDSDVPMPPDLGPGNDTALFVLGPIARERHPQGNDQITPRPRATAPTTST</sequence>
<dbReference type="Proteomes" id="UP000548476">
    <property type="component" value="Unassembled WGS sequence"/>
</dbReference>
<evidence type="ECO:0000313" key="4">
    <source>
        <dbReference type="Proteomes" id="UP000548476"/>
    </source>
</evidence>
<dbReference type="AlphaFoldDB" id="A0A841FV86"/>
<feature type="signal peptide" evidence="2">
    <location>
        <begin position="1"/>
        <end position="32"/>
    </location>
</feature>
<feature type="compositionally biased region" description="Low complexity" evidence="1">
    <location>
        <begin position="478"/>
        <end position="490"/>
    </location>
</feature>
<reference evidence="3 4" key="1">
    <citation type="submission" date="2020-08" db="EMBL/GenBank/DDBJ databases">
        <title>Genomic Encyclopedia of Type Strains, Phase IV (KMG-IV): sequencing the most valuable type-strain genomes for metagenomic binning, comparative biology and taxonomic classification.</title>
        <authorList>
            <person name="Goeker M."/>
        </authorList>
    </citation>
    <scope>NUCLEOTIDE SEQUENCE [LARGE SCALE GENOMIC DNA]</scope>
    <source>
        <strain evidence="3 4">YIM 65646</strain>
    </source>
</reference>
<evidence type="ECO:0000313" key="3">
    <source>
        <dbReference type="EMBL" id="MBB6037452.1"/>
    </source>
</evidence>
<feature type="region of interest" description="Disordered" evidence="1">
    <location>
        <begin position="467"/>
        <end position="490"/>
    </location>
</feature>
<accession>A0A841FV86</accession>
<dbReference type="EMBL" id="JACHGT010000012">
    <property type="protein sequence ID" value="MBB6037452.1"/>
    <property type="molecule type" value="Genomic_DNA"/>
</dbReference>